<dbReference type="Proteomes" id="UP000616151">
    <property type="component" value="Unassembled WGS sequence"/>
</dbReference>
<organism evidence="1 2">
    <name type="scientific">Taklimakanibacter albus</name>
    <dbReference type="NCBI Taxonomy" id="2800327"/>
    <lineage>
        <taxon>Bacteria</taxon>
        <taxon>Pseudomonadati</taxon>
        <taxon>Pseudomonadota</taxon>
        <taxon>Alphaproteobacteria</taxon>
        <taxon>Hyphomicrobiales</taxon>
        <taxon>Aestuariivirgaceae</taxon>
        <taxon>Taklimakanibacter</taxon>
    </lineage>
</organism>
<name>A0ACC5R2M2_9HYPH</name>
<proteinExistence type="predicted"/>
<dbReference type="EMBL" id="JAENHL010000006">
    <property type="protein sequence ID" value="MBK1866907.1"/>
    <property type="molecule type" value="Genomic_DNA"/>
</dbReference>
<accession>A0ACC5R2M2</accession>
<keyword evidence="2" id="KW-1185">Reference proteome</keyword>
<sequence length="135" mass="14003">MPIGKRGAILGAMLLTVSAGEVLATDNITCSAPDYDTSMSFLVGTTPGLRPLSLSMESKGKKWSTAAETGVTPVLVAQSFSDDEGMKIDVTDGNAEAIIAKLRVSYAHEEGTEGIFSGTLHIVGLGAWPVTCLGE</sequence>
<gene>
    <name evidence="1" type="ORF">JHL16_11125</name>
</gene>
<protein>
    <submittedName>
        <fullName evidence="1">Uncharacterized protein</fullName>
    </submittedName>
</protein>
<reference evidence="1" key="1">
    <citation type="submission" date="2021-01" db="EMBL/GenBank/DDBJ databases">
        <authorList>
            <person name="Sun Q."/>
        </authorList>
    </citation>
    <scope>NUCLEOTIDE SEQUENCE</scope>
    <source>
        <strain evidence="1">YIM B02566</strain>
    </source>
</reference>
<evidence type="ECO:0000313" key="1">
    <source>
        <dbReference type="EMBL" id="MBK1866907.1"/>
    </source>
</evidence>
<evidence type="ECO:0000313" key="2">
    <source>
        <dbReference type="Proteomes" id="UP000616151"/>
    </source>
</evidence>
<comment type="caution">
    <text evidence="1">The sequence shown here is derived from an EMBL/GenBank/DDBJ whole genome shotgun (WGS) entry which is preliminary data.</text>
</comment>